<evidence type="ECO:0000313" key="2">
    <source>
        <dbReference type="EMBL" id="GKT30711.1"/>
    </source>
</evidence>
<dbReference type="PANTHER" id="PTHR36180">
    <property type="entry name" value="DNA-BINDING PROTEIN-RELATED-RELATED"/>
    <property type="match status" value="1"/>
</dbReference>
<name>A0ABQ5KFL5_9EUKA</name>
<protein>
    <recommendedName>
        <fullName evidence="1">Bro-N domain-containing protein</fullName>
    </recommendedName>
</protein>
<feature type="domain" description="Bro-N" evidence="1">
    <location>
        <begin position="1"/>
        <end position="93"/>
    </location>
</feature>
<feature type="non-terminal residue" evidence="2">
    <location>
        <position position="106"/>
    </location>
</feature>
<proteinExistence type="predicted"/>
<dbReference type="PANTHER" id="PTHR36180:SF2">
    <property type="entry name" value="BRO FAMILY PROTEIN"/>
    <property type="match status" value="1"/>
</dbReference>
<feature type="non-terminal residue" evidence="2">
    <location>
        <position position="1"/>
    </location>
</feature>
<organism evidence="2 3">
    <name type="scientific">Aduncisulcus paluster</name>
    <dbReference type="NCBI Taxonomy" id="2918883"/>
    <lineage>
        <taxon>Eukaryota</taxon>
        <taxon>Metamonada</taxon>
        <taxon>Carpediemonas-like organisms</taxon>
        <taxon>Aduncisulcus</taxon>
    </lineage>
</organism>
<evidence type="ECO:0000259" key="1">
    <source>
        <dbReference type="PROSITE" id="PS51750"/>
    </source>
</evidence>
<reference evidence="2" key="1">
    <citation type="submission" date="2022-03" db="EMBL/GenBank/DDBJ databases">
        <title>Draft genome sequence of Aduncisulcus paluster, a free-living microaerophilic Fornicata.</title>
        <authorList>
            <person name="Yuyama I."/>
            <person name="Kume K."/>
            <person name="Tamura T."/>
            <person name="Inagaki Y."/>
            <person name="Hashimoto T."/>
        </authorList>
    </citation>
    <scope>NUCLEOTIDE SEQUENCE</scope>
    <source>
        <strain evidence="2">NY0171</strain>
    </source>
</reference>
<gene>
    <name evidence="2" type="ORF">ADUPG1_005607</name>
</gene>
<sequence>EAKVRVVAKDGEPWFVAKDVAFALGYADTAQAGRNHCKGVVEMTTPSAGGAQAAKCIRRNDVFRLIVKSKLPSAERFESWVFDEVLPSIHDTGTYIDRSSASPEFL</sequence>
<comment type="caution">
    <text evidence="2">The sequence shown here is derived from an EMBL/GenBank/DDBJ whole genome shotgun (WGS) entry which is preliminary data.</text>
</comment>
<dbReference type="SMART" id="SM01040">
    <property type="entry name" value="Bro-N"/>
    <property type="match status" value="1"/>
</dbReference>
<dbReference type="Pfam" id="PF02498">
    <property type="entry name" value="Bro-N"/>
    <property type="match status" value="1"/>
</dbReference>
<dbReference type="Proteomes" id="UP001057375">
    <property type="component" value="Unassembled WGS sequence"/>
</dbReference>
<dbReference type="PROSITE" id="PS51750">
    <property type="entry name" value="BRO_N"/>
    <property type="match status" value="1"/>
</dbReference>
<accession>A0ABQ5KFL5</accession>
<dbReference type="EMBL" id="BQXS01009009">
    <property type="protein sequence ID" value="GKT30711.1"/>
    <property type="molecule type" value="Genomic_DNA"/>
</dbReference>
<keyword evidence="3" id="KW-1185">Reference proteome</keyword>
<dbReference type="InterPro" id="IPR003497">
    <property type="entry name" value="BRO_N_domain"/>
</dbReference>
<evidence type="ECO:0000313" key="3">
    <source>
        <dbReference type="Proteomes" id="UP001057375"/>
    </source>
</evidence>